<sequence>MNKPNISCVMIDSFSYDSVSDMVSRSVINYKNITKIIHKSRTFQSIASCRLSLEPWSRANLFEAGLGDSI</sequence>
<organism evidence="1 2">
    <name type="scientific">Halovenus rubra</name>
    <dbReference type="NCBI Taxonomy" id="869890"/>
    <lineage>
        <taxon>Archaea</taxon>
        <taxon>Methanobacteriati</taxon>
        <taxon>Methanobacteriota</taxon>
        <taxon>Stenosarchaea group</taxon>
        <taxon>Halobacteria</taxon>
        <taxon>Halobacteriales</taxon>
        <taxon>Haloarculaceae</taxon>
        <taxon>Halovenus</taxon>
    </lineage>
</organism>
<gene>
    <name evidence="1" type="ORF">ACFQJ7_09645</name>
</gene>
<dbReference type="Proteomes" id="UP001596414">
    <property type="component" value="Unassembled WGS sequence"/>
</dbReference>
<name>A0ABD5X727_9EURY</name>
<protein>
    <submittedName>
        <fullName evidence="1">Uncharacterized protein</fullName>
    </submittedName>
</protein>
<proteinExistence type="predicted"/>
<evidence type="ECO:0000313" key="2">
    <source>
        <dbReference type="Proteomes" id="UP001596414"/>
    </source>
</evidence>
<reference evidence="1 2" key="1">
    <citation type="journal article" date="2014" name="Int. J. Syst. Evol. Microbiol.">
        <title>Complete genome sequence of Corynebacterium casei LMG S-19264T (=DSM 44701T), isolated from a smear-ripened cheese.</title>
        <authorList>
            <consortium name="US DOE Joint Genome Institute (JGI-PGF)"/>
            <person name="Walter F."/>
            <person name="Albersmeier A."/>
            <person name="Kalinowski J."/>
            <person name="Ruckert C."/>
        </authorList>
    </citation>
    <scope>NUCLEOTIDE SEQUENCE [LARGE SCALE GENOMIC DNA]</scope>
    <source>
        <strain evidence="1 2">CGMCC 4.7215</strain>
    </source>
</reference>
<dbReference type="EMBL" id="JBHSZQ010000020">
    <property type="protein sequence ID" value="MFC7126294.1"/>
    <property type="molecule type" value="Genomic_DNA"/>
</dbReference>
<dbReference type="RefSeq" id="WP_368407978.1">
    <property type="nucleotide sequence ID" value="NZ_JAODIY010000001.1"/>
</dbReference>
<dbReference type="AlphaFoldDB" id="A0ABD5X727"/>
<evidence type="ECO:0000313" key="1">
    <source>
        <dbReference type="EMBL" id="MFC7126294.1"/>
    </source>
</evidence>
<comment type="caution">
    <text evidence="1">The sequence shown here is derived from an EMBL/GenBank/DDBJ whole genome shotgun (WGS) entry which is preliminary data.</text>
</comment>
<accession>A0ABD5X727</accession>